<evidence type="ECO:0000313" key="2">
    <source>
        <dbReference type="EMBL" id="SVB72350.1"/>
    </source>
</evidence>
<dbReference type="EMBL" id="UINC01054527">
    <property type="protein sequence ID" value="SVB72350.1"/>
    <property type="molecule type" value="Genomic_DNA"/>
</dbReference>
<dbReference type="Pfam" id="PF01973">
    <property type="entry name" value="MptE-like"/>
    <property type="match status" value="1"/>
</dbReference>
<feature type="non-terminal residue" evidence="2">
    <location>
        <position position="148"/>
    </location>
</feature>
<name>A0A382GAV6_9ZZZZ</name>
<gene>
    <name evidence="2" type="ORF">METZ01_LOCUS225204</name>
</gene>
<reference evidence="2" key="1">
    <citation type="submission" date="2018-05" db="EMBL/GenBank/DDBJ databases">
        <authorList>
            <person name="Lanie J.A."/>
            <person name="Ng W.-L."/>
            <person name="Kazmierczak K.M."/>
            <person name="Andrzejewski T.M."/>
            <person name="Davidsen T.M."/>
            <person name="Wayne K.J."/>
            <person name="Tettelin H."/>
            <person name="Glass J.I."/>
            <person name="Rusch D."/>
            <person name="Podicherti R."/>
            <person name="Tsui H.-C.T."/>
            <person name="Winkler M.E."/>
        </authorList>
    </citation>
    <scope>NUCLEOTIDE SEQUENCE</scope>
</reference>
<protein>
    <recommendedName>
        <fullName evidence="1">6-hydroxymethylpterin diphosphokinase MptE-like domain-containing protein</fullName>
    </recommendedName>
</protein>
<accession>A0A382GAV6</accession>
<evidence type="ECO:0000259" key="1">
    <source>
        <dbReference type="Pfam" id="PF01973"/>
    </source>
</evidence>
<dbReference type="InterPro" id="IPR002826">
    <property type="entry name" value="MptE-like"/>
</dbReference>
<proteinExistence type="predicted"/>
<feature type="domain" description="6-hydroxymethylpterin diphosphokinase MptE-like" evidence="1">
    <location>
        <begin position="24"/>
        <end position="146"/>
    </location>
</feature>
<organism evidence="2">
    <name type="scientific">marine metagenome</name>
    <dbReference type="NCBI Taxonomy" id="408172"/>
    <lineage>
        <taxon>unclassified sequences</taxon>
        <taxon>metagenomes</taxon>
        <taxon>ecological metagenomes</taxon>
    </lineage>
</organism>
<dbReference type="AlphaFoldDB" id="A0A382GAV6"/>
<sequence length="148" mass="16808">MKQSKNFDLIQENTSNMIDLWMYNFARNIPDFLNGNSVKQLSVFKNGKKSIKNHRPSSSAVVVGAGPSVKKNNHLEILSNSNYKGAVVCTDRMLVPCLKNGITPEKFSKFYVLTIEPKDVTMKFYEDKIIQKHKKGILVVLSTCTRHE</sequence>